<proteinExistence type="predicted"/>
<accession>A0A0G1CB14</accession>
<comment type="caution">
    <text evidence="1">The sequence shown here is derived from an EMBL/GenBank/DDBJ whole genome shotgun (WGS) entry which is preliminary data.</text>
</comment>
<evidence type="ECO:0000313" key="1">
    <source>
        <dbReference type="EMBL" id="KKS46833.1"/>
    </source>
</evidence>
<dbReference type="AlphaFoldDB" id="A0A0G1CB14"/>
<reference evidence="1 2" key="1">
    <citation type="journal article" date="2015" name="Nature">
        <title>rRNA introns, odd ribosomes, and small enigmatic genomes across a large radiation of phyla.</title>
        <authorList>
            <person name="Brown C.T."/>
            <person name="Hug L.A."/>
            <person name="Thomas B.C."/>
            <person name="Sharon I."/>
            <person name="Castelle C.J."/>
            <person name="Singh A."/>
            <person name="Wilkins M.J."/>
            <person name="Williams K.H."/>
            <person name="Banfield J.F."/>
        </authorList>
    </citation>
    <scope>NUCLEOTIDE SEQUENCE [LARGE SCALE GENOMIC DNA]</scope>
</reference>
<sequence length="178" mass="19935">MSEQFTGPDSTPETNPTELVPIESVVIDPVIQQYISIVNQDAANSVHNLLLLYGPADQTGKERIITRAYAIKNVKPIGHRFDLDHAVAPKGQINKWHKEDNAQLSLIAAGVAFGRRDEAEYFIAGRHVPVYYSGTPELDYDETKSWNPNKFSLWTKNDQGEITQITDVRFTTPTPLAQ</sequence>
<dbReference type="Proteomes" id="UP000034320">
    <property type="component" value="Unassembled WGS sequence"/>
</dbReference>
<organism evidence="1 2">
    <name type="scientific">Candidatus Gottesmanbacteria bacterium GW2011_GWA2_42_18</name>
    <dbReference type="NCBI Taxonomy" id="1618442"/>
    <lineage>
        <taxon>Bacteria</taxon>
        <taxon>Candidatus Gottesmaniibacteriota</taxon>
    </lineage>
</organism>
<protein>
    <submittedName>
        <fullName evidence="1">Uncharacterized protein</fullName>
    </submittedName>
</protein>
<dbReference type="EMBL" id="LCDD01000012">
    <property type="protein sequence ID" value="KKS46833.1"/>
    <property type="molecule type" value="Genomic_DNA"/>
</dbReference>
<evidence type="ECO:0000313" key="2">
    <source>
        <dbReference type="Proteomes" id="UP000034320"/>
    </source>
</evidence>
<name>A0A0G1CB14_9BACT</name>
<gene>
    <name evidence="1" type="ORF">UV09_C0012G0002</name>
</gene>